<keyword evidence="2" id="KW-1003">Cell membrane</keyword>
<dbReference type="GO" id="GO:0005886">
    <property type="term" value="C:plasma membrane"/>
    <property type="evidence" value="ECO:0007669"/>
    <property type="project" value="UniProtKB-SubCell"/>
</dbReference>
<evidence type="ECO:0000256" key="5">
    <source>
        <dbReference type="ARBA" id="ARBA00023136"/>
    </source>
</evidence>
<evidence type="ECO:0000313" key="9">
    <source>
        <dbReference type="EnsemblMetazoa" id="GPAI011759-PA"/>
    </source>
</evidence>
<keyword evidence="7" id="KW-0325">Glycoprotein</keyword>
<evidence type="ECO:0000256" key="6">
    <source>
        <dbReference type="ARBA" id="ARBA00023170"/>
    </source>
</evidence>
<reference evidence="9" key="2">
    <citation type="submission" date="2020-05" db="UniProtKB">
        <authorList>
            <consortium name="EnsemblMetazoa"/>
        </authorList>
    </citation>
    <scope>IDENTIFICATION</scope>
    <source>
        <strain evidence="9">IAEA</strain>
    </source>
</reference>
<name>A0A1A9ZDZ8_GLOPL</name>
<comment type="subcellular location">
    <subcellularLocation>
        <location evidence="1">Cell membrane</location>
        <topology evidence="1">Multi-pass membrane protein</topology>
    </subcellularLocation>
</comment>
<feature type="transmembrane region" description="Helical" evidence="8">
    <location>
        <begin position="343"/>
        <end position="365"/>
    </location>
</feature>
<dbReference type="VEuPathDB" id="VectorBase:GPAI011759"/>
<dbReference type="Proteomes" id="UP000092445">
    <property type="component" value="Unassembled WGS sequence"/>
</dbReference>
<evidence type="ECO:0000256" key="4">
    <source>
        <dbReference type="ARBA" id="ARBA00022989"/>
    </source>
</evidence>
<dbReference type="PANTHER" id="PTHR42643">
    <property type="entry name" value="IONOTROPIC RECEPTOR 20A-RELATED"/>
    <property type="match status" value="1"/>
</dbReference>
<feature type="transmembrane region" description="Helical" evidence="8">
    <location>
        <begin position="401"/>
        <end position="419"/>
    </location>
</feature>
<dbReference type="EnsemblMetazoa" id="GPAI011759-RA">
    <property type="protein sequence ID" value="GPAI011759-PA"/>
    <property type="gene ID" value="GPAI011759"/>
</dbReference>
<dbReference type="AlphaFoldDB" id="A0A1A9ZDZ8"/>
<accession>A0A1A9ZDZ8</accession>
<proteinExistence type="predicted"/>
<evidence type="ECO:0000256" key="8">
    <source>
        <dbReference type="SAM" id="Phobius"/>
    </source>
</evidence>
<sequence length="652" mass="75847">MNAYSPNYHPLMIVTTMHFVIMDHKNHVLLVKVTASNESLIFQLKENIQYFIDFIATVREEREFQTLFMMQNFERFPYDSRIDFLVKLEKPKIILQKHQEVYIKSEINSEIFAVVLVLNEYDEKLFLNLAASIRYIRPVRVLVLAFFVKEQKKFRNSLLDFCEVNKIINLLVNFIETNVERNLIYYQLTPFPWFKWSMHSFNSNKTGKTMFYAPHWLNMQGKPLYTLPDQIEPRTMIYVDRSGQQVISGYLGKLLLQFAEMYNATLKFPFEVNPGEVIHSLKVENYTHRGILDVGMSMDFTFRNARWQGLSYPFELTNWGIMVPCSKLVHIADVFGLVLTWDLYLTLATLTMVLSIIQTLFQYVIKSRLLWIDIFLNDKILRGVLGQSFTLSYTTQVSLQLLYGVVFLIGLFNSALYSAHLKTLITTPTYQSHIKTFDDLRNSKTKLLFDVGDKETLNAILPQEFKKKLEGCMIFTNDTGAYQLNRKMLNISYSYTVTQGIWHAIQKQQMFFLRKVFCQPETLNFLDFMLMALPLQENSPYKEPLDNLILSIHAMGLLEAWSLQTFHDMVRQHKIPLIDTSEKMVHEPLTIEDLYWIWFLLIGGINSISNSSSNSNSTYLLSPYGTLSSSQSVIVTRTLSLTQATTSSDSKS</sequence>
<keyword evidence="5 8" id="KW-0472">Membrane</keyword>
<dbReference type="InterPro" id="IPR052192">
    <property type="entry name" value="Insect_Ionotropic_Sensory_Rcpt"/>
</dbReference>
<dbReference type="SUPFAM" id="SSF53850">
    <property type="entry name" value="Periplasmic binding protein-like II"/>
    <property type="match status" value="1"/>
</dbReference>
<keyword evidence="10" id="KW-1185">Reference proteome</keyword>
<evidence type="ECO:0000256" key="7">
    <source>
        <dbReference type="ARBA" id="ARBA00023180"/>
    </source>
</evidence>
<organism evidence="9 10">
    <name type="scientific">Glossina pallidipes</name>
    <name type="common">Tsetse fly</name>
    <dbReference type="NCBI Taxonomy" id="7398"/>
    <lineage>
        <taxon>Eukaryota</taxon>
        <taxon>Metazoa</taxon>
        <taxon>Ecdysozoa</taxon>
        <taxon>Arthropoda</taxon>
        <taxon>Hexapoda</taxon>
        <taxon>Insecta</taxon>
        <taxon>Pterygota</taxon>
        <taxon>Neoptera</taxon>
        <taxon>Endopterygota</taxon>
        <taxon>Diptera</taxon>
        <taxon>Brachycera</taxon>
        <taxon>Muscomorpha</taxon>
        <taxon>Hippoboscoidea</taxon>
        <taxon>Glossinidae</taxon>
        <taxon>Glossina</taxon>
    </lineage>
</organism>
<evidence type="ECO:0000313" key="10">
    <source>
        <dbReference type="Proteomes" id="UP000092445"/>
    </source>
</evidence>
<evidence type="ECO:0008006" key="11">
    <source>
        <dbReference type="Google" id="ProtNLM"/>
    </source>
</evidence>
<keyword evidence="6" id="KW-0675">Receptor</keyword>
<reference evidence="10" key="1">
    <citation type="submission" date="2014-03" db="EMBL/GenBank/DDBJ databases">
        <authorList>
            <person name="Aksoy S."/>
            <person name="Warren W."/>
            <person name="Wilson R.K."/>
        </authorList>
    </citation>
    <scope>NUCLEOTIDE SEQUENCE [LARGE SCALE GENOMIC DNA]</scope>
    <source>
        <strain evidence="10">IAEA</strain>
    </source>
</reference>
<evidence type="ECO:0000256" key="3">
    <source>
        <dbReference type="ARBA" id="ARBA00022692"/>
    </source>
</evidence>
<dbReference type="PANTHER" id="PTHR42643:SF41">
    <property type="entry name" value="IONOTROPIC RECEPTOR 20A-RELATED"/>
    <property type="match status" value="1"/>
</dbReference>
<keyword evidence="3 8" id="KW-0812">Transmembrane</keyword>
<evidence type="ECO:0000256" key="1">
    <source>
        <dbReference type="ARBA" id="ARBA00004651"/>
    </source>
</evidence>
<evidence type="ECO:0000256" key="2">
    <source>
        <dbReference type="ARBA" id="ARBA00022475"/>
    </source>
</evidence>
<keyword evidence="4 8" id="KW-1133">Transmembrane helix</keyword>
<protein>
    <recommendedName>
        <fullName evidence="11">Ionotropic glutamate receptor L-glutamate and glycine-binding domain-containing protein</fullName>
    </recommendedName>
</protein>